<dbReference type="AlphaFoldDB" id="D3RMG9"/>
<dbReference type="NCBIfam" id="NF006592">
    <property type="entry name" value="PRK09125.1"/>
    <property type="match status" value="1"/>
</dbReference>
<dbReference type="STRING" id="572477.Alvin_0262"/>
<evidence type="ECO:0000256" key="4">
    <source>
        <dbReference type="ARBA" id="ARBA00022763"/>
    </source>
</evidence>
<reference evidence="8 9" key="1">
    <citation type="journal article" date="2011" name="Stand. Genomic Sci.">
        <title>Complete genome sequence of Allochromatium vinosum DSM 180(T).</title>
        <authorList>
            <person name="Weissgerber T."/>
            <person name="Zigann R."/>
            <person name="Bruce D."/>
            <person name="Chang Y.J."/>
            <person name="Detter J.C."/>
            <person name="Han C."/>
            <person name="Hauser L."/>
            <person name="Jeffries C.D."/>
            <person name="Land M."/>
            <person name="Munk A.C."/>
            <person name="Tapia R."/>
            <person name="Dahl C."/>
        </authorList>
    </citation>
    <scope>NUCLEOTIDE SEQUENCE [LARGE SCALE GENOMIC DNA]</scope>
    <source>
        <strain evidence="9">ATCC 17899 / DSM 180 / NBRC 103801 / NCIMB 10441 / D</strain>
    </source>
</reference>
<dbReference type="OrthoDB" id="9782700at2"/>
<accession>D3RMG9</accession>
<dbReference type="Pfam" id="PF14743">
    <property type="entry name" value="DNA_ligase_OB_2"/>
    <property type="match status" value="1"/>
</dbReference>
<comment type="catalytic activity">
    <reaction evidence="6">
        <text>ATP + (deoxyribonucleotide)n-3'-hydroxyl + 5'-phospho-(deoxyribonucleotide)m = (deoxyribonucleotide)n+m + AMP + diphosphate.</text>
        <dbReference type="EC" id="6.5.1.1"/>
    </reaction>
</comment>
<dbReference type="GO" id="GO:0003910">
    <property type="term" value="F:DNA ligase (ATP) activity"/>
    <property type="evidence" value="ECO:0007669"/>
    <property type="project" value="UniProtKB-EC"/>
</dbReference>
<dbReference type="InterPro" id="IPR012340">
    <property type="entry name" value="NA-bd_OB-fold"/>
</dbReference>
<dbReference type="GO" id="GO:0006260">
    <property type="term" value="P:DNA replication"/>
    <property type="evidence" value="ECO:0007669"/>
    <property type="project" value="UniProtKB-KW"/>
</dbReference>
<evidence type="ECO:0000259" key="7">
    <source>
        <dbReference type="PROSITE" id="PS50160"/>
    </source>
</evidence>
<dbReference type="Pfam" id="PF01068">
    <property type="entry name" value="DNA_ligase_A_M"/>
    <property type="match status" value="1"/>
</dbReference>
<proteinExistence type="predicted"/>
<keyword evidence="3" id="KW-0235">DNA replication</keyword>
<gene>
    <name evidence="8" type="ordered locus">Alvin_0262</name>
</gene>
<evidence type="ECO:0000256" key="6">
    <source>
        <dbReference type="ARBA" id="ARBA00034003"/>
    </source>
</evidence>
<evidence type="ECO:0000313" key="9">
    <source>
        <dbReference type="Proteomes" id="UP000001441"/>
    </source>
</evidence>
<dbReference type="EMBL" id="CP001896">
    <property type="protein sequence ID" value="ADC61227.1"/>
    <property type="molecule type" value="Genomic_DNA"/>
</dbReference>
<evidence type="ECO:0000256" key="1">
    <source>
        <dbReference type="ARBA" id="ARBA00001968"/>
    </source>
</evidence>
<comment type="cofactor">
    <cofactor evidence="1">
        <name>a divalent metal cation</name>
        <dbReference type="ChEBI" id="CHEBI:60240"/>
    </cofactor>
</comment>
<evidence type="ECO:0000313" key="8">
    <source>
        <dbReference type="EMBL" id="ADC61227.1"/>
    </source>
</evidence>
<name>D3RMG9_ALLVD</name>
<keyword evidence="9" id="KW-1185">Reference proteome</keyword>
<dbReference type="GO" id="GO:0006310">
    <property type="term" value="P:DNA recombination"/>
    <property type="evidence" value="ECO:0007669"/>
    <property type="project" value="InterPro"/>
</dbReference>
<dbReference type="InterPro" id="IPR012310">
    <property type="entry name" value="DNA_ligase_ATP-dep_cent"/>
</dbReference>
<dbReference type="PROSITE" id="PS51257">
    <property type="entry name" value="PROKAR_LIPOPROTEIN"/>
    <property type="match status" value="1"/>
</dbReference>
<dbReference type="PROSITE" id="PS50160">
    <property type="entry name" value="DNA_LIGASE_A3"/>
    <property type="match status" value="1"/>
</dbReference>
<feature type="domain" description="ATP-dependent DNA ligase family profile" evidence="7">
    <location>
        <begin position="158"/>
        <end position="259"/>
    </location>
</feature>
<dbReference type="eggNOG" id="COG1793">
    <property type="taxonomic scope" value="Bacteria"/>
</dbReference>
<keyword evidence="4" id="KW-0227">DNA damage</keyword>
<dbReference type="Proteomes" id="UP000001441">
    <property type="component" value="Chromosome"/>
</dbReference>
<dbReference type="GO" id="GO:0006281">
    <property type="term" value="P:DNA repair"/>
    <property type="evidence" value="ECO:0007669"/>
    <property type="project" value="UniProtKB-KW"/>
</dbReference>
<dbReference type="Gene3D" id="2.40.50.140">
    <property type="entry name" value="Nucleic acid-binding proteins"/>
    <property type="match status" value="1"/>
</dbReference>
<keyword evidence="5" id="KW-0234">DNA repair</keyword>
<dbReference type="KEGG" id="alv:Alvin_0262"/>
<dbReference type="CDD" id="cd07896">
    <property type="entry name" value="Adenylation_kDNA_ligase_like"/>
    <property type="match status" value="1"/>
</dbReference>
<keyword evidence="2 8" id="KW-0436">Ligase</keyword>
<dbReference type="Gene3D" id="3.30.470.30">
    <property type="entry name" value="DNA ligase/mRNA capping enzyme"/>
    <property type="match status" value="1"/>
</dbReference>
<dbReference type="SUPFAM" id="SSF56091">
    <property type="entry name" value="DNA ligase/mRNA capping enzyme, catalytic domain"/>
    <property type="match status" value="1"/>
</dbReference>
<dbReference type="SUPFAM" id="SSF50249">
    <property type="entry name" value="Nucleic acid-binding proteins"/>
    <property type="match status" value="1"/>
</dbReference>
<dbReference type="CDD" id="cd08041">
    <property type="entry name" value="OBF_kDNA_ligase_like"/>
    <property type="match status" value="1"/>
</dbReference>
<dbReference type="PANTHER" id="PTHR47810:SF1">
    <property type="entry name" value="DNA LIGASE B"/>
    <property type="match status" value="1"/>
</dbReference>
<evidence type="ECO:0000256" key="3">
    <source>
        <dbReference type="ARBA" id="ARBA00022705"/>
    </source>
</evidence>
<dbReference type="InterPro" id="IPR050326">
    <property type="entry name" value="NAD_dep_DNA_ligaseB"/>
</dbReference>
<evidence type="ECO:0000256" key="2">
    <source>
        <dbReference type="ARBA" id="ARBA00022598"/>
    </source>
</evidence>
<evidence type="ECO:0000256" key="5">
    <source>
        <dbReference type="ARBA" id="ARBA00023204"/>
    </source>
</evidence>
<protein>
    <submittedName>
        <fullName evidence="8">ATP dependent DNA ligase</fullName>
    </submittedName>
</protein>
<organism evidence="8 9">
    <name type="scientific">Allochromatium vinosum (strain ATCC 17899 / DSM 180 / NBRC 103801 / NCIMB 10441 / D)</name>
    <name type="common">Chromatium vinosum</name>
    <dbReference type="NCBI Taxonomy" id="572477"/>
    <lineage>
        <taxon>Bacteria</taxon>
        <taxon>Pseudomonadati</taxon>
        <taxon>Pseudomonadota</taxon>
        <taxon>Gammaproteobacteria</taxon>
        <taxon>Chromatiales</taxon>
        <taxon>Chromatiaceae</taxon>
        <taxon>Allochromatium</taxon>
    </lineage>
</organism>
<sequence>MRHNRETRYWERCAGFWSWRGAFLALILVLGCTPPVVADVSPRSVTAPQTTTEQAATPPALILANVYREGIDLSRYWVSEKLDGVRAYWDGSRLITRGGQPIAVPVWFTDGFPAIPLDGELWMGRGTFEVLSGTVRSLEPDHDAWRAVSYRVFDLPGMDAPFGERLQALERLLADTPNPRIAPVEQFRVADHADLMARLETVVAGGGEGLMLHRDDAPYRAGRSDDLIKVKPYLDAEARVIAHLPGKGKYEGMLGALLVEEPSGQRFRLGSGFSDAERRSPPPIGSRVTFKYHGRTRNGIPRFASFLRVRDPATRSDSTH</sequence>
<dbReference type="HOGENOM" id="CLU_021047_0_0_6"/>
<dbReference type="InterPro" id="IPR029319">
    <property type="entry name" value="DNA_ligase_OB"/>
</dbReference>
<dbReference type="PANTHER" id="PTHR47810">
    <property type="entry name" value="DNA LIGASE"/>
    <property type="match status" value="1"/>
</dbReference>
<dbReference type="GO" id="GO:0005524">
    <property type="term" value="F:ATP binding"/>
    <property type="evidence" value="ECO:0007669"/>
    <property type="project" value="InterPro"/>
</dbReference>
<dbReference type="Gene3D" id="3.30.1490.70">
    <property type="match status" value="1"/>
</dbReference>